<dbReference type="EMBL" id="KB446555">
    <property type="protein sequence ID" value="EME89212.1"/>
    <property type="molecule type" value="Genomic_DNA"/>
</dbReference>
<dbReference type="KEGG" id="pfj:MYCFIDRAFT_170715"/>
<dbReference type="VEuPathDB" id="FungiDB:MYCFIDRAFT_170715"/>
<proteinExistence type="predicted"/>
<dbReference type="RefSeq" id="XP_007921936.1">
    <property type="nucleotide sequence ID" value="XM_007923745.1"/>
</dbReference>
<organism evidence="1 2">
    <name type="scientific">Pseudocercospora fijiensis (strain CIRAD86)</name>
    <name type="common">Black leaf streak disease fungus</name>
    <name type="synonym">Mycosphaerella fijiensis</name>
    <dbReference type="NCBI Taxonomy" id="383855"/>
    <lineage>
        <taxon>Eukaryota</taxon>
        <taxon>Fungi</taxon>
        <taxon>Dikarya</taxon>
        <taxon>Ascomycota</taxon>
        <taxon>Pezizomycotina</taxon>
        <taxon>Dothideomycetes</taxon>
        <taxon>Dothideomycetidae</taxon>
        <taxon>Mycosphaerellales</taxon>
        <taxon>Mycosphaerellaceae</taxon>
        <taxon>Pseudocercospora</taxon>
    </lineage>
</organism>
<evidence type="ECO:0000313" key="1">
    <source>
        <dbReference type="EMBL" id="EME89212.1"/>
    </source>
</evidence>
<dbReference type="HOGENOM" id="CLU_3088281_0_0_1"/>
<dbReference type="AlphaFoldDB" id="N1QCE7"/>
<dbReference type="OrthoDB" id="5288828at2759"/>
<reference evidence="1 2" key="1">
    <citation type="journal article" date="2012" name="PLoS Pathog.">
        <title>Diverse lifestyles and strategies of plant pathogenesis encoded in the genomes of eighteen Dothideomycetes fungi.</title>
        <authorList>
            <person name="Ohm R.A."/>
            <person name="Feau N."/>
            <person name="Henrissat B."/>
            <person name="Schoch C.L."/>
            <person name="Horwitz B.A."/>
            <person name="Barry K.W."/>
            <person name="Condon B.J."/>
            <person name="Copeland A.C."/>
            <person name="Dhillon B."/>
            <person name="Glaser F."/>
            <person name="Hesse C.N."/>
            <person name="Kosti I."/>
            <person name="LaButti K."/>
            <person name="Lindquist E.A."/>
            <person name="Lucas S."/>
            <person name="Salamov A.A."/>
            <person name="Bradshaw R.E."/>
            <person name="Ciuffetti L."/>
            <person name="Hamelin R.C."/>
            <person name="Kema G.H.J."/>
            <person name="Lawrence C."/>
            <person name="Scott J.A."/>
            <person name="Spatafora J.W."/>
            <person name="Turgeon B.G."/>
            <person name="de Wit P.J.G.M."/>
            <person name="Zhong S."/>
            <person name="Goodwin S.B."/>
            <person name="Grigoriev I.V."/>
        </authorList>
    </citation>
    <scope>NUCLEOTIDE SEQUENCE [LARGE SCALE GENOMIC DNA]</scope>
    <source>
        <strain evidence="1 2">CIRAD86</strain>
    </source>
</reference>
<protein>
    <submittedName>
        <fullName evidence="1">Uncharacterized protein</fullName>
    </submittedName>
</protein>
<sequence length="52" mass="5937">MTTWFCFDLHMISMEAQVWRTGKWSNVFPAPDLPCNTGPRRASSNSACDEQD</sequence>
<gene>
    <name evidence="1" type="ORF">MYCFIDRAFT_170715</name>
</gene>
<accession>N1QCE7</accession>
<keyword evidence="2" id="KW-1185">Reference proteome</keyword>
<evidence type="ECO:0000313" key="2">
    <source>
        <dbReference type="Proteomes" id="UP000016932"/>
    </source>
</evidence>
<dbReference type="Proteomes" id="UP000016932">
    <property type="component" value="Unassembled WGS sequence"/>
</dbReference>
<dbReference type="GeneID" id="19332532"/>
<name>N1QCE7_PSEFD</name>